<evidence type="ECO:0000256" key="11">
    <source>
        <dbReference type="ARBA" id="ARBA00047899"/>
    </source>
</evidence>
<evidence type="ECO:0000256" key="2">
    <source>
        <dbReference type="ARBA" id="ARBA00012513"/>
    </source>
</evidence>
<keyword evidence="9" id="KW-0067">ATP-binding</keyword>
<accession>A0A3Q2YP27</accession>
<dbReference type="GeneTree" id="ENSGT00940000160363"/>
<dbReference type="SMART" id="SM00364">
    <property type="entry name" value="LRR_BAC"/>
    <property type="match status" value="7"/>
</dbReference>
<evidence type="ECO:0000256" key="6">
    <source>
        <dbReference type="ARBA" id="ARBA00022737"/>
    </source>
</evidence>
<keyword evidence="7" id="KW-0547">Nucleotide-binding</keyword>
<evidence type="ECO:0000313" key="17">
    <source>
        <dbReference type="Proteomes" id="UP000264820"/>
    </source>
</evidence>
<dbReference type="PANTHER" id="PTHR48056:SF81">
    <property type="entry name" value="RECEPTOR PROTEIN-TYROSINE KINASE CEPR1"/>
    <property type="match status" value="1"/>
</dbReference>
<dbReference type="SMART" id="SM00369">
    <property type="entry name" value="LRR_TYP"/>
    <property type="match status" value="8"/>
</dbReference>
<dbReference type="GO" id="GO:0005525">
    <property type="term" value="F:GTP binding"/>
    <property type="evidence" value="ECO:0007669"/>
    <property type="project" value="UniProtKB-KW"/>
</dbReference>
<organism evidence="16 17">
    <name type="scientific">Hippocampus comes</name>
    <name type="common">Tiger tail seahorse</name>
    <dbReference type="NCBI Taxonomy" id="109280"/>
    <lineage>
        <taxon>Eukaryota</taxon>
        <taxon>Metazoa</taxon>
        <taxon>Chordata</taxon>
        <taxon>Craniata</taxon>
        <taxon>Vertebrata</taxon>
        <taxon>Euteleostomi</taxon>
        <taxon>Actinopterygii</taxon>
        <taxon>Neopterygii</taxon>
        <taxon>Teleostei</taxon>
        <taxon>Neoteleostei</taxon>
        <taxon>Acanthomorphata</taxon>
        <taxon>Syngnathiaria</taxon>
        <taxon>Syngnathiformes</taxon>
        <taxon>Syngnathoidei</taxon>
        <taxon>Syngnathidae</taxon>
        <taxon>Hippocampus</taxon>
    </lineage>
</organism>
<dbReference type="EC" id="2.7.11.1" evidence="2"/>
<dbReference type="Gene3D" id="3.30.200.20">
    <property type="entry name" value="Phosphorylase Kinase, domain 1"/>
    <property type="match status" value="1"/>
</dbReference>
<reference evidence="16" key="1">
    <citation type="submission" date="2025-08" db="UniProtKB">
        <authorList>
            <consortium name="Ensembl"/>
        </authorList>
    </citation>
    <scope>IDENTIFICATION</scope>
</reference>
<dbReference type="PROSITE" id="PS50011">
    <property type="entry name" value="PROTEIN_KINASE_DOM"/>
    <property type="match status" value="1"/>
</dbReference>
<name>A0A3Q2YP27_HIPCM</name>
<dbReference type="InterPro" id="IPR020859">
    <property type="entry name" value="ROC"/>
</dbReference>
<evidence type="ECO:0000256" key="10">
    <source>
        <dbReference type="ARBA" id="ARBA00023134"/>
    </source>
</evidence>
<feature type="compositionally biased region" description="Low complexity" evidence="13">
    <location>
        <begin position="93"/>
        <end position="102"/>
    </location>
</feature>
<dbReference type="PANTHER" id="PTHR48056">
    <property type="entry name" value="LRR RECEPTOR-LIKE SERINE/THREONINE-PROTEIN KINASE-RELATED"/>
    <property type="match status" value="1"/>
</dbReference>
<dbReference type="Pfam" id="PF00069">
    <property type="entry name" value="Pkinase"/>
    <property type="match status" value="1"/>
</dbReference>
<keyword evidence="5" id="KW-0808">Transferase</keyword>
<dbReference type="InterPro" id="IPR057263">
    <property type="entry name" value="COR-B"/>
</dbReference>
<dbReference type="InterPro" id="IPR003591">
    <property type="entry name" value="Leu-rich_rpt_typical-subtyp"/>
</dbReference>
<protein>
    <recommendedName>
        <fullName evidence="2">non-specific serine/threonine protein kinase</fullName>
        <ecNumber evidence="2">2.7.11.1</ecNumber>
    </recommendedName>
</protein>
<dbReference type="Gene3D" id="3.40.50.300">
    <property type="entry name" value="P-loop containing nucleotide triphosphate hydrolases"/>
    <property type="match status" value="1"/>
</dbReference>
<dbReference type="InterPro" id="IPR036770">
    <property type="entry name" value="Ankyrin_rpt-contain_sf"/>
</dbReference>
<reference evidence="16" key="2">
    <citation type="submission" date="2025-09" db="UniProtKB">
        <authorList>
            <consortium name="Ensembl"/>
        </authorList>
    </citation>
    <scope>IDENTIFICATION</scope>
</reference>
<evidence type="ECO:0000256" key="12">
    <source>
        <dbReference type="ARBA" id="ARBA00048679"/>
    </source>
</evidence>
<dbReference type="Ensembl" id="ENSHCOT00000006239.1">
    <property type="protein sequence ID" value="ENSHCOP00000020414.1"/>
    <property type="gene ID" value="ENSHCOG00000006625.1"/>
</dbReference>
<dbReference type="InterPro" id="IPR011009">
    <property type="entry name" value="Kinase-like_dom_sf"/>
</dbReference>
<keyword evidence="6" id="KW-0677">Repeat</keyword>
<dbReference type="Pfam" id="PF16095">
    <property type="entry name" value="COR-A"/>
    <property type="match status" value="1"/>
</dbReference>
<dbReference type="Gene3D" id="1.25.40.20">
    <property type="entry name" value="Ankyrin repeat-containing domain"/>
    <property type="match status" value="1"/>
</dbReference>
<dbReference type="SUPFAM" id="SSF52540">
    <property type="entry name" value="P-loop containing nucleoside triphosphate hydrolases"/>
    <property type="match status" value="1"/>
</dbReference>
<comment type="cofactor">
    <cofactor evidence="1">
        <name>Mg(2+)</name>
        <dbReference type="ChEBI" id="CHEBI:18420"/>
    </cofactor>
</comment>
<feature type="region of interest" description="Disordered" evidence="13">
    <location>
        <begin position="93"/>
        <end position="128"/>
    </location>
</feature>
<feature type="region of interest" description="Disordered" evidence="13">
    <location>
        <begin position="1"/>
        <end position="24"/>
    </location>
</feature>
<dbReference type="PROSITE" id="PS51424">
    <property type="entry name" value="ROC"/>
    <property type="match status" value="1"/>
</dbReference>
<dbReference type="InterPro" id="IPR032675">
    <property type="entry name" value="LRR_dom_sf"/>
</dbReference>
<dbReference type="Gene3D" id="3.80.10.10">
    <property type="entry name" value="Ribonuclease Inhibitor"/>
    <property type="match status" value="3"/>
</dbReference>
<keyword evidence="3" id="KW-0723">Serine/threonine-protein kinase</keyword>
<evidence type="ECO:0000256" key="3">
    <source>
        <dbReference type="ARBA" id="ARBA00022527"/>
    </source>
</evidence>
<dbReference type="PROSITE" id="PS51450">
    <property type="entry name" value="LRR"/>
    <property type="match status" value="2"/>
</dbReference>
<evidence type="ECO:0000259" key="14">
    <source>
        <dbReference type="PROSITE" id="PS50011"/>
    </source>
</evidence>
<proteinExistence type="predicted"/>
<evidence type="ECO:0000256" key="4">
    <source>
        <dbReference type="ARBA" id="ARBA00022614"/>
    </source>
</evidence>
<dbReference type="GO" id="GO:0004674">
    <property type="term" value="F:protein serine/threonine kinase activity"/>
    <property type="evidence" value="ECO:0007669"/>
    <property type="project" value="UniProtKB-KW"/>
</dbReference>
<keyword evidence="17" id="KW-1185">Reference proteome</keyword>
<dbReference type="InterPro" id="IPR001611">
    <property type="entry name" value="Leu-rich_rpt"/>
</dbReference>
<feature type="domain" description="Protein kinase" evidence="14">
    <location>
        <begin position="1228"/>
        <end position="1487"/>
    </location>
</feature>
<dbReference type="Pfam" id="PF25497">
    <property type="entry name" value="COR-B"/>
    <property type="match status" value="1"/>
</dbReference>
<comment type="catalytic activity">
    <reaction evidence="12">
        <text>L-seryl-[protein] + ATP = O-phospho-L-seryl-[protein] + ADP + H(+)</text>
        <dbReference type="Rhea" id="RHEA:17989"/>
        <dbReference type="Rhea" id="RHEA-COMP:9863"/>
        <dbReference type="Rhea" id="RHEA-COMP:11604"/>
        <dbReference type="ChEBI" id="CHEBI:15378"/>
        <dbReference type="ChEBI" id="CHEBI:29999"/>
        <dbReference type="ChEBI" id="CHEBI:30616"/>
        <dbReference type="ChEBI" id="CHEBI:83421"/>
        <dbReference type="ChEBI" id="CHEBI:456216"/>
        <dbReference type="EC" id="2.7.11.1"/>
    </reaction>
</comment>
<dbReference type="SUPFAM" id="SSF56112">
    <property type="entry name" value="Protein kinase-like (PK-like)"/>
    <property type="match status" value="1"/>
</dbReference>
<dbReference type="PRINTS" id="PR00019">
    <property type="entry name" value="LEURICHRPT"/>
</dbReference>
<evidence type="ECO:0000256" key="9">
    <source>
        <dbReference type="ARBA" id="ARBA00022840"/>
    </source>
</evidence>
<dbReference type="Pfam" id="PF13855">
    <property type="entry name" value="LRR_8"/>
    <property type="match status" value="3"/>
</dbReference>
<dbReference type="GO" id="GO:0009966">
    <property type="term" value="P:regulation of signal transduction"/>
    <property type="evidence" value="ECO:0007669"/>
    <property type="project" value="UniProtKB-ARBA"/>
</dbReference>
<keyword evidence="10" id="KW-0342">GTP-binding</keyword>
<dbReference type="InterPro" id="IPR000719">
    <property type="entry name" value="Prot_kinase_dom"/>
</dbReference>
<comment type="catalytic activity">
    <reaction evidence="11">
        <text>L-threonyl-[protein] + ATP = O-phospho-L-threonyl-[protein] + ADP + H(+)</text>
        <dbReference type="Rhea" id="RHEA:46608"/>
        <dbReference type="Rhea" id="RHEA-COMP:11060"/>
        <dbReference type="Rhea" id="RHEA-COMP:11605"/>
        <dbReference type="ChEBI" id="CHEBI:15378"/>
        <dbReference type="ChEBI" id="CHEBI:30013"/>
        <dbReference type="ChEBI" id="CHEBI:30616"/>
        <dbReference type="ChEBI" id="CHEBI:61977"/>
        <dbReference type="ChEBI" id="CHEBI:456216"/>
        <dbReference type="EC" id="2.7.11.1"/>
    </reaction>
</comment>
<evidence type="ECO:0000313" key="16">
    <source>
        <dbReference type="Ensembl" id="ENSHCOP00000020414.1"/>
    </source>
</evidence>
<dbReference type="GO" id="GO:0005524">
    <property type="term" value="F:ATP binding"/>
    <property type="evidence" value="ECO:0007669"/>
    <property type="project" value="UniProtKB-KW"/>
</dbReference>
<evidence type="ECO:0000256" key="8">
    <source>
        <dbReference type="ARBA" id="ARBA00022777"/>
    </source>
</evidence>
<keyword evidence="8" id="KW-0418">Kinase</keyword>
<dbReference type="Proteomes" id="UP000264820">
    <property type="component" value="Unplaced"/>
</dbReference>
<dbReference type="InterPro" id="IPR027417">
    <property type="entry name" value="P-loop_NTPase"/>
</dbReference>
<dbReference type="Gene3D" id="1.10.510.10">
    <property type="entry name" value="Transferase(Phosphotransferase) domain 1"/>
    <property type="match status" value="1"/>
</dbReference>
<feature type="region of interest" description="Disordered" evidence="13">
    <location>
        <begin position="1754"/>
        <end position="1880"/>
    </location>
</feature>
<dbReference type="STRING" id="109280.ENSHCOP00000020414"/>
<dbReference type="InterPro" id="IPR050647">
    <property type="entry name" value="Plant_LRR-RLKs"/>
</dbReference>
<dbReference type="InterPro" id="IPR032171">
    <property type="entry name" value="COR-A"/>
</dbReference>
<dbReference type="SUPFAM" id="SSF52058">
    <property type="entry name" value="L domain-like"/>
    <property type="match status" value="1"/>
</dbReference>
<dbReference type="SMART" id="SM00220">
    <property type="entry name" value="S_TKc"/>
    <property type="match status" value="1"/>
</dbReference>
<evidence type="ECO:0000256" key="7">
    <source>
        <dbReference type="ARBA" id="ARBA00022741"/>
    </source>
</evidence>
<evidence type="ECO:0000259" key="15">
    <source>
        <dbReference type="PROSITE" id="PS51424"/>
    </source>
</evidence>
<keyword evidence="4" id="KW-0433">Leucine-rich repeat</keyword>
<evidence type="ECO:0000256" key="13">
    <source>
        <dbReference type="SAM" id="MobiDB-lite"/>
    </source>
</evidence>
<sequence>MAPLNFAPQTPDGGEEISGARLTGPSFILEPLRKKKKDKKTSAAPAADIVASLWRAAVRSSTSEKRLGARARLSKIAGKEICGRVRLQSSNFAPAESSSSLSCTRLGENGPPGDDGAPSCPPPSPASIRRAYEAGRRETARDLIRRADKRAHADDLLRAACRHGDAGSVRYLLNEAEVRVATEASERNPAVVAARFGHGAVLKMLLDAIPGRRSELLDLLLSACCQRADVDCARLLVREYGADVNGDVPAGGEELADFLLENGAALSSYALLDHPDLSARLLARRLRRGPAPNSRPGSGPTAVGVHWGGLSLPWLEVSWFLGVSRLITHLDLSRNNLSSLPSVLPWGLPRLQTLDLSRNRLTQMPPAATSREVICSGLREVNVQRNQLSALPAGLLHLSELKKLCASQNRLSALFDVPAASNWMGLRRLEELDVSDNLLSALPADITRALKSLRVLDVSRNRLGGFPEPWACPLNRCGASSNQISGLPDNISAFWKDHLRDVDLSDNLLERLPSDLFRLEALLSLRLCGNAIRTLPPPSRWTCSRLRTLDLSRNLLGRSEDGPKSRKLPFLTTWSKKDPEPAPPVDLPALLRDSLEVLHLNANRLERVPPSVCALRGLRELYLANNPGIRELPSELAALSDLWQLDLENLDIGNVPQEIRREGRYIDLFLQKKKKKSGDVTHGDRRTTRAQSCPTSSRRQSLAFSVWDVGGPAGLSAVTPCFFTDGALYVLAWNLTLGEEAVAGLRTWLLNIEARAPKSAVVVAGTHLDLIEARFRTERLATLRAHVLALCRSPSGARASGYPDVTAAHLCEVSCKTLEGVRGLKNLIGQVALSMKDTRAAPGGGKLLGRMIPGSYVRLREAAEAERRRRRAEGEVQFLTEAQLERLVELDAASDIARYDDLPAAIRFLMETGTLLHFPDSSRGLRTLYFLCPAWLAECLQRMLSLKSSSSTAANGLIRAQDLRMLLVGTGFTRDTEERYFQFLAKFEIALPVANDSYLLPHLLPAKPGVDLHCFRRPGADTLRRLFRMSFVPAGFWERFIARMLISLTDMDPQVRARGQRRSRRSTFRVRRRQTVYWREGLLVTFDGGYLSVESTDVDWKKKKSGGIKIVCQSDNRDFAAMAFVTDHINALIEQWFPVLTASESDGSPVLERYAPCPPEPTADPGGGGRVHLFDVEDCALAAVAGESIECPRGPRHAVPLRELVPELFMTDFPARLFLEQKHLDYSEDGSGVIGQGGSGAVVYRARYRDRPVAIKRFHFGKSGPDALGADDTTMKRLRSAEACRRFSEFRQEAAALHSLRHPCVVGLVGVSVRPLCLALELAPLGSLNGVLEDRRGKGGKNVIFCDLKSDNILVWSLQERAAVNAKLSDYGICRRSFREGAVGVEGTPGYQAPEVRPGVVYDEKVDVFSYGMVLYELLSGRRPCAGRHGPDASKKILRGVRPQLAESPQEVNFHFLQQLMTQCWHAKPEKRPTASRCTRRMTDPSFACLRYVLACGPGSQLLLPPVEGHHLSYSVLNVRKGQLEVNGKRCPGGRVSCHVKVDDALWVATHEQEVLVYVLKDACPLTRPHKRFSCPAVVTCFLKTPRHARRVSRRKKRGGVLAGTSDGAVARYGAEEAGLPAEGHAYLCLRALNKSAFGLTDSDPRQRPAPVTCMLLVGCGSQLWLSNGPGVLVVDAASLAPLRRLDPYRCPSSVVSMATGFTARGEESVWTLDDVTNTLVLFHAASFAPCAEYNCGDRSPFRDVFAVRRPSPFGPNAAASEAEDEEESAKPLGGGPVTIGDSEGAGTQIIPHRDRPTDGSASSSEEDAEDDATPPSSEREDGEEPSSSPGRPNASRPSCRRGLKKGERFRHPLTVATSGRRAPPRPSRPSRPRSEPFRIRKRGRRLKAVSLLLGRTLVEAGLAGEDAVACGFRGGSPTSSSPSSSFSVCVWRAWDAARLDVFYRSAEDLARLESAARRRR</sequence>
<feature type="domain" description="Roc" evidence="15">
    <location>
        <begin position="643"/>
        <end position="835"/>
    </location>
</feature>
<dbReference type="Pfam" id="PF08477">
    <property type="entry name" value="Roc"/>
    <property type="match status" value="1"/>
</dbReference>
<evidence type="ECO:0000256" key="5">
    <source>
        <dbReference type="ARBA" id="ARBA00022679"/>
    </source>
</evidence>
<evidence type="ECO:0000256" key="1">
    <source>
        <dbReference type="ARBA" id="ARBA00001946"/>
    </source>
</evidence>
<dbReference type="SUPFAM" id="SSF48403">
    <property type="entry name" value="Ankyrin repeat"/>
    <property type="match status" value="1"/>
</dbReference>